<comment type="caution">
    <text evidence="2">The sequence shown here is derived from an EMBL/GenBank/DDBJ whole genome shotgun (WGS) entry which is preliminary data.</text>
</comment>
<accession>A0A821Q3R7</accession>
<dbReference type="Proteomes" id="UP000663880">
    <property type="component" value="Unassembled WGS sequence"/>
</dbReference>
<evidence type="ECO:0000313" key="3">
    <source>
        <dbReference type="Proteomes" id="UP000663880"/>
    </source>
</evidence>
<feature type="compositionally biased region" description="Basic and acidic residues" evidence="1">
    <location>
        <begin position="143"/>
        <end position="161"/>
    </location>
</feature>
<feature type="region of interest" description="Disordered" evidence="1">
    <location>
        <begin position="141"/>
        <end position="187"/>
    </location>
</feature>
<protein>
    <submittedName>
        <fullName evidence="2">Uncharacterized protein</fullName>
    </submittedName>
</protein>
<sequence>MSALRATILLSAINEVERTGTPTRASNLRTGSVPTSDIKYDNINKHTSKQKEKKISLLKAASRLAEVVEVGTFLLLISASQPAAKVSYQPPTPISELCTFIGRHEHTEHTAKTYALLTAATPHVGQAPQAIRVTVAVTPEHVIGSRDHGPHGTSRRTDGARRNARRSALGPPCKAAPAPPASPHRNLPYQLATVPRWSSSRNTINLKAS</sequence>
<feature type="compositionally biased region" description="Low complexity" evidence="1">
    <location>
        <begin position="166"/>
        <end position="176"/>
    </location>
</feature>
<keyword evidence="3" id="KW-1185">Reference proteome</keyword>
<evidence type="ECO:0000256" key="1">
    <source>
        <dbReference type="SAM" id="MobiDB-lite"/>
    </source>
</evidence>
<gene>
    <name evidence="2" type="ORF">PMACD_LOCUS4357</name>
</gene>
<dbReference type="EMBL" id="CAJOBZ010000007">
    <property type="protein sequence ID" value="CAF4816504.1"/>
    <property type="molecule type" value="Genomic_DNA"/>
</dbReference>
<name>A0A821Q3R7_9NEOP</name>
<dbReference type="OrthoDB" id="6924131at2759"/>
<proteinExistence type="predicted"/>
<reference evidence="2" key="1">
    <citation type="submission" date="2021-02" db="EMBL/GenBank/DDBJ databases">
        <authorList>
            <person name="Steward A R."/>
        </authorList>
    </citation>
    <scope>NUCLEOTIDE SEQUENCE</scope>
</reference>
<evidence type="ECO:0000313" key="2">
    <source>
        <dbReference type="EMBL" id="CAF4816504.1"/>
    </source>
</evidence>
<organism evidence="2 3">
    <name type="scientific">Pieris macdunnoughi</name>
    <dbReference type="NCBI Taxonomy" id="345717"/>
    <lineage>
        <taxon>Eukaryota</taxon>
        <taxon>Metazoa</taxon>
        <taxon>Ecdysozoa</taxon>
        <taxon>Arthropoda</taxon>
        <taxon>Hexapoda</taxon>
        <taxon>Insecta</taxon>
        <taxon>Pterygota</taxon>
        <taxon>Neoptera</taxon>
        <taxon>Endopterygota</taxon>
        <taxon>Lepidoptera</taxon>
        <taxon>Glossata</taxon>
        <taxon>Ditrysia</taxon>
        <taxon>Papilionoidea</taxon>
        <taxon>Pieridae</taxon>
        <taxon>Pierinae</taxon>
        <taxon>Pieris</taxon>
    </lineage>
</organism>
<dbReference type="AlphaFoldDB" id="A0A821Q3R7"/>